<comment type="caution">
    <text evidence="1">The sequence shown here is derived from an EMBL/GenBank/DDBJ whole genome shotgun (WGS) entry which is preliminary data.</text>
</comment>
<sequence>MTSANQIKTTLHTFASKEKAILLQRFFKTAPGEYGAGDKFLGVMVPNIRQVVKMYWQTAGLRETEKLLHSPYHEERLTALLILVKKFEQGAETERKKIFTLYLKNIKKYINNWDLVDLTAPRIVGSYLADKDKSILIKLAHSKNLWERRVAILATFYNIYQKDPAIALQIAEILVHDTHDLIHKAVGWMLREVGKRCSFEAEEGFLKHYAGTMPRTMLRYAIERFPEKRRIFWLNYRSC</sequence>
<dbReference type="Pfam" id="PF08713">
    <property type="entry name" value="DNA_alkylation"/>
    <property type="match status" value="1"/>
</dbReference>
<evidence type="ECO:0000313" key="1">
    <source>
        <dbReference type="EMBL" id="KKQ39111.1"/>
    </source>
</evidence>
<dbReference type="Proteomes" id="UP000034333">
    <property type="component" value="Unassembled WGS sequence"/>
</dbReference>
<dbReference type="AlphaFoldDB" id="A0A0G0KEX7"/>
<reference evidence="1 2" key="1">
    <citation type="journal article" date="2015" name="Nature">
        <title>rRNA introns, odd ribosomes, and small enigmatic genomes across a large radiation of phyla.</title>
        <authorList>
            <person name="Brown C.T."/>
            <person name="Hug L.A."/>
            <person name="Thomas B.C."/>
            <person name="Sharon I."/>
            <person name="Castelle C.J."/>
            <person name="Singh A."/>
            <person name="Wilkins M.J."/>
            <person name="Williams K.H."/>
            <person name="Banfield J.F."/>
        </authorList>
    </citation>
    <scope>NUCLEOTIDE SEQUENCE [LARGE SCALE GENOMIC DNA]</scope>
</reference>
<proteinExistence type="predicted"/>
<dbReference type="CDD" id="cd06561">
    <property type="entry name" value="AlkD_like"/>
    <property type="match status" value="1"/>
</dbReference>
<evidence type="ECO:0008006" key="3">
    <source>
        <dbReference type="Google" id="ProtNLM"/>
    </source>
</evidence>
<name>A0A0G0KEX7_9BACT</name>
<dbReference type="Gene3D" id="1.25.10.90">
    <property type="match status" value="1"/>
</dbReference>
<dbReference type="InterPro" id="IPR016024">
    <property type="entry name" value="ARM-type_fold"/>
</dbReference>
<dbReference type="InterPro" id="IPR014825">
    <property type="entry name" value="DNA_alkylation"/>
</dbReference>
<accession>A0A0G0KEX7</accession>
<dbReference type="PATRIC" id="fig|1619036.3.peg.835"/>
<dbReference type="EMBL" id="LBTN01000041">
    <property type="protein sequence ID" value="KKQ39111.1"/>
    <property type="molecule type" value="Genomic_DNA"/>
</dbReference>
<dbReference type="PANTHER" id="PTHR34070">
    <property type="entry name" value="ARMADILLO-TYPE FOLD"/>
    <property type="match status" value="1"/>
</dbReference>
<protein>
    <recommendedName>
        <fullName evidence="3">DNA alkylation repair protein</fullName>
    </recommendedName>
</protein>
<evidence type="ECO:0000313" key="2">
    <source>
        <dbReference type="Proteomes" id="UP000034333"/>
    </source>
</evidence>
<organism evidence="1 2">
    <name type="scientific">Candidatus Magasanikbacteria bacterium GW2011_GWA2_37_8</name>
    <dbReference type="NCBI Taxonomy" id="1619036"/>
    <lineage>
        <taxon>Bacteria</taxon>
        <taxon>Candidatus Magasanikiibacteriota</taxon>
    </lineage>
</organism>
<dbReference type="SUPFAM" id="SSF48371">
    <property type="entry name" value="ARM repeat"/>
    <property type="match status" value="1"/>
</dbReference>
<dbReference type="STRING" id="1619036.US58_C0041G0009"/>
<dbReference type="PANTHER" id="PTHR34070:SF1">
    <property type="entry name" value="DNA ALKYLATION REPAIR PROTEIN"/>
    <property type="match status" value="1"/>
</dbReference>
<gene>
    <name evidence="1" type="ORF">US58_C0041G0009</name>
</gene>